<organism evidence="1">
    <name type="scientific">Streptomyces sp. W9</name>
    <dbReference type="NCBI Taxonomy" id="682410"/>
    <lineage>
        <taxon>Bacteria</taxon>
        <taxon>Bacillati</taxon>
        <taxon>Actinomycetota</taxon>
        <taxon>Actinomycetes</taxon>
        <taxon>Kitasatosporales</taxon>
        <taxon>Streptomycetaceae</taxon>
        <taxon>Streptomyces</taxon>
    </lineage>
</organism>
<protein>
    <submittedName>
        <fullName evidence="1">PCQ3_14</fullName>
    </submittedName>
</protein>
<dbReference type="RefSeq" id="WP_012840400.1">
    <property type="nucleotide sequence ID" value="NC_013449.1"/>
</dbReference>
<geneLocation type="plasmid" evidence="1">
    <name>pCQ3</name>
</geneLocation>
<name>D0UZ63_9ACTN</name>
<dbReference type="AlphaFoldDB" id="D0UZ63"/>
<proteinExistence type="predicted"/>
<gene>
    <name evidence="1" type="ORF">pCQ3.14</name>
</gene>
<keyword evidence="1" id="KW-0614">Plasmid</keyword>
<dbReference type="EMBL" id="GQ983381">
    <property type="protein sequence ID" value="ACX85515.1"/>
    <property type="molecule type" value="Genomic_DNA"/>
</dbReference>
<sequence>MDIVEGSIAASASLFSGVAAVAAWRAARQANQNARTANDTAAAAREIAEQVAKIEQDRHHRELTPVLTITQNRSRGTLQVPLLEIRLDGPQALGHLDQVTLEIRNSRDLSEAPVLGDGRDAEERNATIWGPYRFRPGVDHAADERTVVLPGLRMDETRPVTLDETYPPSGYVGGLEQWRLDRQVGQFLLWVRCQREGHEPWSLSARMNRPAVTVGGH</sequence>
<reference evidence="1" key="1">
    <citation type="journal article" date="2010" name="J. Bacteriol.">
        <title>Characterization of the replication, transfer, and plasmid/lytic phage cycle of the Streptomyces plasmid-phage pZL12.</title>
        <authorList>
            <person name="Zhong L."/>
            <person name="Cheng Q."/>
            <person name="Tian X."/>
            <person name="Zhao L."/>
            <person name="Qin Z."/>
        </authorList>
    </citation>
    <scope>NUCLEOTIDE SEQUENCE</scope>
    <source>
        <strain evidence="1">W9</strain>
        <plasmid evidence="1">pCQ3</plasmid>
    </source>
</reference>
<accession>D0UZ63</accession>
<evidence type="ECO:0000313" key="1">
    <source>
        <dbReference type="EMBL" id="ACX85515.1"/>
    </source>
</evidence>